<dbReference type="Gene3D" id="1.25.40.10">
    <property type="entry name" value="Tetratricopeptide repeat domain"/>
    <property type="match status" value="1"/>
</dbReference>
<dbReference type="AlphaFoldDB" id="A0A261G4C7"/>
<dbReference type="InterPro" id="IPR011990">
    <property type="entry name" value="TPR-like_helical_dom_sf"/>
</dbReference>
<feature type="compositionally biased region" description="Low complexity" evidence="1">
    <location>
        <begin position="459"/>
        <end position="476"/>
    </location>
</feature>
<feature type="region of interest" description="Disordered" evidence="1">
    <location>
        <begin position="453"/>
        <end position="493"/>
    </location>
</feature>
<feature type="region of interest" description="Disordered" evidence="1">
    <location>
        <begin position="755"/>
        <end position="815"/>
    </location>
</feature>
<accession>A0A261G4C7</accession>
<evidence type="ECO:0000313" key="4">
    <source>
        <dbReference type="Proteomes" id="UP000216074"/>
    </source>
</evidence>
<keyword evidence="2" id="KW-0812">Transmembrane</keyword>
<feature type="region of interest" description="Disordered" evidence="1">
    <location>
        <begin position="660"/>
        <end position="738"/>
    </location>
</feature>
<evidence type="ECO:0000256" key="2">
    <source>
        <dbReference type="SAM" id="Phobius"/>
    </source>
</evidence>
<feature type="transmembrane region" description="Helical" evidence="2">
    <location>
        <begin position="261"/>
        <end position="284"/>
    </location>
</feature>
<feature type="compositionally biased region" description="Low complexity" evidence="1">
    <location>
        <begin position="695"/>
        <end position="708"/>
    </location>
</feature>
<evidence type="ECO:0008006" key="5">
    <source>
        <dbReference type="Google" id="ProtNLM"/>
    </source>
</evidence>
<keyword evidence="4" id="KW-1185">Reference proteome</keyword>
<sequence>MKTLHYSIGFMINVMSGWIGRILDMFQRTPHHSHGRGVPAAIGRLVRSLGGAVSGGGTVPFVAPFAASHTSDAGKGMPDGLADHAVVLGPLVKRHIFDGLTWKQDETLRFGWAQLPGRQGSVLSLGAFSDNDHFAQIAIADDKGRVFAGDDPAMDTYNMQARFIFGKEGQVRLPDGPRFGHRLTPGGAGAGVAAGAGSGAGRRGSGAHMVTCVQGGIVGRDDAGRMSWLASWLKTGNRYTLEQMRADLPGSMRYDLEYRDAITIAFFATYFLPSMNGLLIGFGAGNIFRRLNREAPIGAIRRCLRDTLDARAHGMRASGLEDHFSDLMHEAGALDPATGLDAVHGAEPLHLYTSSYSGGYFLTWNAELQFPAILQALRIEGNLNRFSNVSAWLERNARLGLTPTEDTVTRAEAAQIDWMLLEDPALGALQPDQAFPSPAGVGVLNETDVVPGLGNAEETGTGSVNVSGNGSASGAGDTRRKHKPAHEHEADGRHAVLRLADEARALAQRLAEQHADPLGRHATSSEWLYRQTVSTLLRRLRLPFRFDVEFRSNLATGEAAIGFTTSGPSMMPTSRYDETEHMWTSLNEHDRAAMSTAYNLRVGLMMAMLLFGADDHIRRVSLHIDSIGLEEAVAEQDSAISGMVGQVLRKFERARLGDVRFGGSKADPKDGDFHGDPSLSLPHSVEEPHDTDSRGSGQSQAQQQSQSAEETDSAHTVSDDHTGDTRSTSDTNNADKQSVDDQFEDLMRGMDFDEVAFSTPGDNTADDSDDQGTDGFPDLTDLFGVSNGLDTEAQSDSQSDSDSDTSDPLHDALHTNPTVRTMVTVTFERDRLLSRLYEDGLQHPLDTYRQFDASLQLDEDGGLTPTPSGFDLRDKRFAPSGAQEEPELSDVTFDPQAARVFGTNDATGLSIQRADLLQRGVTEFHHLAADEHMPSVEKAQRAMRLIDRIGDPELSSLAPQVTSALIDGRDTPDIDFQLSAGLDRERSKAHDLLFSGQIDRALETVEAEVERLDLMYANNPGVPRYFNSYAERVVYNRLFATPGEQTVLIPDNLFYAHMEIADILAQIKGAKAALPHLNAMVSYAPAYPLSHLRLAVQLARLEDWDSARAACLNALRVALDRGDAAYAYYRFAYCEWMRDQFATATAAYIMSDHISPGQINALEGELRELVARADSQCVPVPDGVEAAAAVLAAHDLPVWPRTEVGDIIRDAARVSVDEGMFVPARTLSVAWARMADDDADGIDVIQAQFLRSLNA</sequence>
<gene>
    <name evidence="3" type="ORF">BHAP_0432</name>
</gene>
<feature type="compositionally biased region" description="Basic and acidic residues" evidence="1">
    <location>
        <begin position="684"/>
        <end position="693"/>
    </location>
</feature>
<keyword evidence="2" id="KW-1133">Transmembrane helix</keyword>
<dbReference type="EMBL" id="MWWY01000006">
    <property type="protein sequence ID" value="OZG66264.1"/>
    <property type="molecule type" value="Genomic_DNA"/>
</dbReference>
<protein>
    <recommendedName>
        <fullName evidence="5">Tetratricopeptide repeat protein</fullName>
    </recommendedName>
</protein>
<evidence type="ECO:0000313" key="3">
    <source>
        <dbReference type="EMBL" id="OZG66264.1"/>
    </source>
</evidence>
<reference evidence="3 4" key="1">
    <citation type="journal article" date="2017" name="BMC Genomics">
        <title>Comparative genomic and phylogenomic analyses of the Bifidobacteriaceae family.</title>
        <authorList>
            <person name="Lugli G.A."/>
            <person name="Milani C."/>
            <person name="Turroni F."/>
            <person name="Duranti S."/>
            <person name="Mancabelli L."/>
            <person name="Mangifesta M."/>
            <person name="Ferrario C."/>
            <person name="Modesto M."/>
            <person name="Mattarelli P."/>
            <person name="Jiri K."/>
            <person name="van Sinderen D."/>
            <person name="Ventura M."/>
        </authorList>
    </citation>
    <scope>NUCLEOTIDE SEQUENCE [LARGE SCALE GENOMIC DNA]</scope>
    <source>
        <strain evidence="3 4">DSM 100202</strain>
    </source>
</reference>
<comment type="caution">
    <text evidence="3">The sequence shown here is derived from an EMBL/GenBank/DDBJ whole genome shotgun (WGS) entry which is preliminary data.</text>
</comment>
<organism evidence="3 4">
    <name type="scientific">Bifidobacterium hapali</name>
    <dbReference type="NCBI Taxonomy" id="1630172"/>
    <lineage>
        <taxon>Bacteria</taxon>
        <taxon>Bacillati</taxon>
        <taxon>Actinomycetota</taxon>
        <taxon>Actinomycetes</taxon>
        <taxon>Bifidobacteriales</taxon>
        <taxon>Bifidobacteriaceae</taxon>
        <taxon>Bifidobacterium</taxon>
    </lineage>
</organism>
<name>A0A261G4C7_9BIFI</name>
<dbReference type="SUPFAM" id="SSF48452">
    <property type="entry name" value="TPR-like"/>
    <property type="match status" value="1"/>
</dbReference>
<keyword evidence="2" id="KW-0472">Membrane</keyword>
<proteinExistence type="predicted"/>
<feature type="compositionally biased region" description="Basic and acidic residues" evidence="1">
    <location>
        <begin position="666"/>
        <end position="675"/>
    </location>
</feature>
<feature type="compositionally biased region" description="Polar residues" evidence="1">
    <location>
        <begin position="725"/>
        <end position="736"/>
    </location>
</feature>
<evidence type="ECO:0000256" key="1">
    <source>
        <dbReference type="SAM" id="MobiDB-lite"/>
    </source>
</evidence>
<dbReference type="Proteomes" id="UP000216074">
    <property type="component" value="Unassembled WGS sequence"/>
</dbReference>